<feature type="region of interest" description="Disordered" evidence="6">
    <location>
        <begin position="1"/>
        <end position="31"/>
    </location>
</feature>
<reference evidence="7" key="1">
    <citation type="journal article" date="2020" name="bioRxiv">
        <title>Whole genome comparisons of ergot fungi reveals the divergence and evolution of species within the genus Claviceps are the result of varying mechanisms driving genome evolution and host range expansion.</title>
        <authorList>
            <person name="Wyka S.A."/>
            <person name="Mondo S.J."/>
            <person name="Liu M."/>
            <person name="Dettman J."/>
            <person name="Nalam V."/>
            <person name="Broders K.D."/>
        </authorList>
    </citation>
    <scope>NUCLEOTIDE SEQUENCE</scope>
    <source>
        <strain evidence="7">CCC 489</strain>
    </source>
</reference>
<evidence type="ECO:0000313" key="7">
    <source>
        <dbReference type="EMBL" id="KAG5928877.1"/>
    </source>
</evidence>
<dbReference type="EMBL" id="SRPY01000091">
    <property type="protein sequence ID" value="KAG5928877.1"/>
    <property type="molecule type" value="Genomic_DNA"/>
</dbReference>
<dbReference type="Pfam" id="PF07767">
    <property type="entry name" value="Nop53"/>
    <property type="match status" value="1"/>
</dbReference>
<evidence type="ECO:0000256" key="1">
    <source>
        <dbReference type="ARBA" id="ARBA00008838"/>
    </source>
</evidence>
<evidence type="ECO:0000256" key="3">
    <source>
        <dbReference type="ARBA" id="ARBA00022517"/>
    </source>
</evidence>
<dbReference type="AlphaFoldDB" id="A0A8K0JB63"/>
<name>A0A8K0JB63_9HYPO</name>
<proteinExistence type="inferred from homology"/>
<comment type="caution">
    <text evidence="7">The sequence shown here is derived from an EMBL/GenBank/DDBJ whole genome shotgun (WGS) entry which is preliminary data.</text>
</comment>
<evidence type="ECO:0000256" key="4">
    <source>
        <dbReference type="ARBA" id="ARBA00023242"/>
    </source>
</evidence>
<dbReference type="PANTHER" id="PTHR14211:SF7">
    <property type="entry name" value="RIBOSOME BIOGENESIS PROTEIN NOP53"/>
    <property type="match status" value="1"/>
</dbReference>
<keyword evidence="3 5" id="KW-0690">Ribosome biogenesis</keyword>
<evidence type="ECO:0000256" key="6">
    <source>
        <dbReference type="SAM" id="MobiDB-lite"/>
    </source>
</evidence>
<gene>
    <name evidence="7" type="ORF">E4U42_007744</name>
</gene>
<dbReference type="OrthoDB" id="5072at2759"/>
<dbReference type="PANTHER" id="PTHR14211">
    <property type="entry name" value="GLIOMA SUPPRESSOR CANDIDATE REGION GENE 2"/>
    <property type="match status" value="1"/>
</dbReference>
<sequence>MPLIQTRASGSTDAPRQPSQPSRKGKKAWRKNVDVAEVEKGLEELHEEVTRGGVIREKHSSDLFTIDVERDSRASKKLSKHAKKGLKADEILAQRSAVPAVSMRKRAGEQSTHCLAPTKRHRTDWVPHKELARLRKVADGDQAVTIETRDATYDVWDSAPTQTAEKEYDFLPDPAAVKLPKSIKQKPISLVASGKQVPAVLRPSGGFSYNPLSTDYENRLAEESARALDMERQRVEAEEAEKAKKEAAARSAAEAEAAEERANMSEWEEDSEWEGFQSGVEDERPNAKQPQRKTQAQKNRAKRRKEEERLAKHKAAIKAKRRQQERIKEIADEVIEREQQRALRQAATVDSDTDDAAHQEKLRRRQIGKFKLPEKDLELVLPDELEDSLRRLKPEGNLLKDRYRSLLVRGKLEARRHIPFKKLAKRKSTEKWTHKDFVI</sequence>
<dbReference type="GO" id="GO:0005730">
    <property type="term" value="C:nucleolus"/>
    <property type="evidence" value="ECO:0007669"/>
    <property type="project" value="UniProtKB-SubCell"/>
</dbReference>
<feature type="compositionally biased region" description="Polar residues" evidence="6">
    <location>
        <begin position="1"/>
        <end position="22"/>
    </location>
</feature>
<keyword evidence="8" id="KW-1185">Reference proteome</keyword>
<dbReference type="InterPro" id="IPR011687">
    <property type="entry name" value="Nop53/GLTSCR2"/>
</dbReference>
<comment type="function">
    <text evidence="5">May play a role in ribosome biogenesis.</text>
</comment>
<feature type="compositionally biased region" description="Basic and acidic residues" evidence="6">
    <location>
        <begin position="223"/>
        <end position="248"/>
    </location>
</feature>
<comment type="subcellular location">
    <subcellularLocation>
        <location evidence="5">Nucleus</location>
        <location evidence="5">Nucleolus</location>
    </subcellularLocation>
    <subcellularLocation>
        <location evidence="5">Nucleus</location>
        <location evidence="5">Nucleoplasm</location>
    </subcellularLocation>
</comment>
<feature type="region of interest" description="Disordered" evidence="6">
    <location>
        <begin position="223"/>
        <end position="324"/>
    </location>
</feature>
<dbReference type="GO" id="GO:0000027">
    <property type="term" value="P:ribosomal large subunit assembly"/>
    <property type="evidence" value="ECO:0007669"/>
    <property type="project" value="UniProtKB-UniRule"/>
</dbReference>
<dbReference type="PIRSF" id="PIRSF017302">
    <property type="entry name" value="Gltscr2"/>
    <property type="match status" value="1"/>
</dbReference>
<evidence type="ECO:0000256" key="2">
    <source>
        <dbReference type="ARBA" id="ARBA00018339"/>
    </source>
</evidence>
<dbReference type="GO" id="GO:0005654">
    <property type="term" value="C:nucleoplasm"/>
    <property type="evidence" value="ECO:0007669"/>
    <property type="project" value="UniProtKB-SubCell"/>
</dbReference>
<feature type="compositionally biased region" description="Basic residues" evidence="6">
    <location>
        <begin position="311"/>
        <end position="321"/>
    </location>
</feature>
<dbReference type="GO" id="GO:0006364">
    <property type="term" value="P:rRNA processing"/>
    <property type="evidence" value="ECO:0007669"/>
    <property type="project" value="TreeGrafter"/>
</dbReference>
<keyword evidence="4 5" id="KW-0539">Nucleus</keyword>
<accession>A0A8K0JB63</accession>
<comment type="similarity">
    <text evidence="1 5">Belongs to the NOP53 family.</text>
</comment>
<dbReference type="GO" id="GO:0008097">
    <property type="term" value="F:5S rRNA binding"/>
    <property type="evidence" value="ECO:0007669"/>
    <property type="project" value="TreeGrafter"/>
</dbReference>
<organism evidence="7 8">
    <name type="scientific">Claviceps africana</name>
    <dbReference type="NCBI Taxonomy" id="83212"/>
    <lineage>
        <taxon>Eukaryota</taxon>
        <taxon>Fungi</taxon>
        <taxon>Dikarya</taxon>
        <taxon>Ascomycota</taxon>
        <taxon>Pezizomycotina</taxon>
        <taxon>Sordariomycetes</taxon>
        <taxon>Hypocreomycetidae</taxon>
        <taxon>Hypocreales</taxon>
        <taxon>Clavicipitaceae</taxon>
        <taxon>Claviceps</taxon>
    </lineage>
</organism>
<evidence type="ECO:0000313" key="8">
    <source>
        <dbReference type="Proteomes" id="UP000811619"/>
    </source>
</evidence>
<dbReference type="Proteomes" id="UP000811619">
    <property type="component" value="Unassembled WGS sequence"/>
</dbReference>
<protein>
    <recommendedName>
        <fullName evidence="2 5">Ribosome biogenesis protein NOP53</fullName>
    </recommendedName>
</protein>
<evidence type="ECO:0000256" key="5">
    <source>
        <dbReference type="PIRNR" id="PIRNR017302"/>
    </source>
</evidence>